<reference evidence="4 5" key="1">
    <citation type="journal article" date="2007" name="PLoS Pathog.">
        <title>Genome sequence of Babesia bovis and comparative analysis of apicomplexan hemoprotozoa.</title>
        <authorList>
            <person name="Brayton K.A."/>
            <person name="Lau A.O.T."/>
            <person name="Herndon D.R."/>
            <person name="Hannick L."/>
            <person name="Kappmeyer L.S."/>
            <person name="Berens S.J."/>
            <person name="Bidwell S.L."/>
            <person name="Brown W.C."/>
            <person name="Crabtree J."/>
            <person name="Fadrosh D."/>
            <person name="Feldblum T."/>
            <person name="Forberger H.A."/>
            <person name="Haas B.J."/>
            <person name="Howell J.M."/>
            <person name="Khouri H."/>
            <person name="Koo H."/>
            <person name="Mann D.J."/>
            <person name="Norimine J."/>
            <person name="Paulsen I.T."/>
            <person name="Radune D."/>
            <person name="Ren Q."/>
            <person name="Smith R.K. Jr."/>
            <person name="Suarez C.E."/>
            <person name="White O."/>
            <person name="Wortman J.R."/>
            <person name="Knowles D.P. Jr."/>
            <person name="McElwain T.F."/>
            <person name="Nene V.M."/>
        </authorList>
    </citation>
    <scope>NUCLEOTIDE SEQUENCE [LARGE SCALE GENOMIC DNA]</scope>
    <source>
        <strain evidence="4">T2Bo</strain>
    </source>
</reference>
<feature type="domain" description="Dehydrogenase E1 component" evidence="3">
    <location>
        <begin position="105"/>
        <end position="401"/>
    </location>
</feature>
<dbReference type="InterPro" id="IPR050771">
    <property type="entry name" value="Alpha-ketoacid_DH_E1_comp"/>
</dbReference>
<keyword evidence="2" id="KW-0786">Thiamine pyrophosphate</keyword>
<dbReference type="EMBL" id="AAXT01000001">
    <property type="protein sequence ID" value="EDO08380.1"/>
    <property type="molecule type" value="Genomic_DNA"/>
</dbReference>
<protein>
    <recommendedName>
        <fullName evidence="2">2-oxoisovalerate dehydrogenase subunit alpha</fullName>
        <ecNumber evidence="2">1.2.4.4</ecNumber>
    </recommendedName>
    <alternativeName>
        <fullName evidence="2">Branched-chain alpha-keto acid dehydrogenase E1 component alpha chain</fullName>
    </alternativeName>
</protein>
<dbReference type="GO" id="GO:0009083">
    <property type="term" value="P:branched-chain amino acid catabolic process"/>
    <property type="evidence" value="ECO:0007669"/>
    <property type="project" value="TreeGrafter"/>
</dbReference>
<accession>A7AP96</accession>
<keyword evidence="1 2" id="KW-0560">Oxidoreductase</keyword>
<comment type="function">
    <text evidence="2">The branched-chain alpha-keto dehydrogenase complex catalyzes the overall conversion of alpha-keto acids to acyl-CoA and CO(2). It contains multiple copies of three enzymatic components: branched-chain alpha-keto acid decarboxylase (E1), lipoamide acyltransferase (E2) and lipoamide dehydrogenase (E3).</text>
</comment>
<evidence type="ECO:0000256" key="1">
    <source>
        <dbReference type="ARBA" id="ARBA00023002"/>
    </source>
</evidence>
<proteinExistence type="inferred from homology"/>
<dbReference type="SUPFAM" id="SSF52518">
    <property type="entry name" value="Thiamin diphosphate-binding fold (THDP-binding)"/>
    <property type="match status" value="1"/>
</dbReference>
<dbReference type="EC" id="1.2.4.4" evidence="2"/>
<dbReference type="FunCoup" id="A7AP96">
    <property type="interactions" value="109"/>
</dbReference>
<evidence type="ECO:0000313" key="4">
    <source>
        <dbReference type="EMBL" id="EDO08380.1"/>
    </source>
</evidence>
<evidence type="ECO:0000259" key="3">
    <source>
        <dbReference type="Pfam" id="PF00676"/>
    </source>
</evidence>
<dbReference type="eggNOG" id="KOG1182">
    <property type="taxonomic scope" value="Eukaryota"/>
</dbReference>
<evidence type="ECO:0000313" key="5">
    <source>
        <dbReference type="Proteomes" id="UP000002173"/>
    </source>
</evidence>
<dbReference type="VEuPathDB" id="PiroplasmaDB:BBOV_III008200"/>
<gene>
    <name evidence="4" type="ORF">BBOV_III008200</name>
</gene>
<dbReference type="OMA" id="GMFRGVN"/>
<sequence>MRIGFKRITPALSRLSSSHPLAIGHVMRRNFSQIAKRPENPRVFENPTDVKPYVQGLRYTEFTNELQLIEDSQVIPIFQVMDPDGNLLGSWKNPFESDEAVLEHYKTMVRLSIWDNLWYNIQRQGRISFYIQNQGEEAMQIGCGLALTPEDHIFGQYRELGVLFCKGFTVDDALNQLFANKGDECKGRQMPISYSKKECNIHAICTPLTSQLPHAAGAGYALKLAKANACAVGFFGEGAASEGDFHAAMNMAAVRQSQTIFACRNNGYAISTPVRDQYRGDGIAIRGVAYGMPSIRVDGNDLFASYIATKHAREHCIKHSTPICIEYMTYRLGHHSTSDESSQYRGAGEFDVWTSGGINAINRVKTYLEKRGIWDNERDEELQKEARKYMLKKIREVEQIKHCDLVSGIFDDVYDKPHLLLEEQRQSFIDHMERYGENYNLTKYEMA</sequence>
<dbReference type="Gene3D" id="3.40.50.970">
    <property type="match status" value="1"/>
</dbReference>
<keyword evidence="5" id="KW-1185">Reference proteome</keyword>
<evidence type="ECO:0000256" key="2">
    <source>
        <dbReference type="RuleBase" id="RU365014"/>
    </source>
</evidence>
<dbReference type="Pfam" id="PF00676">
    <property type="entry name" value="E1_dh"/>
    <property type="match status" value="1"/>
</dbReference>
<dbReference type="GO" id="GO:0003863">
    <property type="term" value="F:branched-chain 2-oxo acid dehydrogenase activity"/>
    <property type="evidence" value="ECO:0007669"/>
    <property type="project" value="UniProtKB-EC"/>
</dbReference>
<comment type="catalytic activity">
    <reaction evidence="2">
        <text>N(6)-[(R)-lipoyl]-L-lysyl-[protein] + 3-methyl-2-oxobutanoate + H(+) = N(6)-[(R)-S(8)-2-methylpropanoyldihydrolipoyl]-L-lysyl-[protein] + CO2</text>
        <dbReference type="Rhea" id="RHEA:13457"/>
        <dbReference type="Rhea" id="RHEA-COMP:10474"/>
        <dbReference type="Rhea" id="RHEA-COMP:10497"/>
        <dbReference type="ChEBI" id="CHEBI:11851"/>
        <dbReference type="ChEBI" id="CHEBI:15378"/>
        <dbReference type="ChEBI" id="CHEBI:16526"/>
        <dbReference type="ChEBI" id="CHEBI:83099"/>
        <dbReference type="ChEBI" id="CHEBI:83142"/>
        <dbReference type="EC" id="1.2.4.4"/>
    </reaction>
</comment>
<dbReference type="CDD" id="cd02000">
    <property type="entry name" value="TPP_E1_PDC_ADC_BCADC"/>
    <property type="match status" value="1"/>
</dbReference>
<dbReference type="Proteomes" id="UP000002173">
    <property type="component" value="Chromosome 3"/>
</dbReference>
<comment type="cofactor">
    <cofactor evidence="2">
        <name>thiamine diphosphate</name>
        <dbReference type="ChEBI" id="CHEBI:58937"/>
    </cofactor>
</comment>
<dbReference type="PANTHER" id="PTHR43380:SF1">
    <property type="entry name" value="2-OXOISOVALERATE DEHYDROGENASE SUBUNIT ALPHA, MITOCHONDRIAL"/>
    <property type="match status" value="1"/>
</dbReference>
<organism evidence="4 5">
    <name type="scientific">Babesia bovis</name>
    <dbReference type="NCBI Taxonomy" id="5865"/>
    <lineage>
        <taxon>Eukaryota</taxon>
        <taxon>Sar</taxon>
        <taxon>Alveolata</taxon>
        <taxon>Apicomplexa</taxon>
        <taxon>Aconoidasida</taxon>
        <taxon>Piroplasmida</taxon>
        <taxon>Babesiidae</taxon>
        <taxon>Babesia</taxon>
    </lineage>
</organism>
<dbReference type="PANTHER" id="PTHR43380">
    <property type="entry name" value="2-OXOISOVALERATE DEHYDROGENASE SUBUNIT ALPHA, MITOCHONDRIAL"/>
    <property type="match status" value="1"/>
</dbReference>
<dbReference type="InterPro" id="IPR029061">
    <property type="entry name" value="THDP-binding"/>
</dbReference>
<name>A7AP96_BABBO</name>
<dbReference type="STRING" id="5865.A7AP96"/>
<comment type="similarity">
    <text evidence="2">Belongs to the BCKDHA family.</text>
</comment>
<dbReference type="InParanoid" id="A7AP96"/>
<dbReference type="FunFam" id="3.40.50.970:FF:000108">
    <property type="entry name" value="2-oxoisovalerate dehydrogenase subunit alpha"/>
    <property type="match status" value="1"/>
</dbReference>
<comment type="caution">
    <text evidence="4">The sequence shown here is derived from an EMBL/GenBank/DDBJ whole genome shotgun (WGS) entry which is preliminary data.</text>
</comment>
<dbReference type="GeneID" id="5480200"/>
<dbReference type="KEGG" id="bbo:BBOV_III008200"/>
<dbReference type="InterPro" id="IPR001017">
    <property type="entry name" value="DH_E1"/>
</dbReference>
<dbReference type="AlphaFoldDB" id="A7AP96"/>